<proteinExistence type="predicted"/>
<reference evidence="1" key="1">
    <citation type="submission" date="2014-11" db="EMBL/GenBank/DDBJ databases">
        <authorList>
            <person name="Amaro Gonzalez C."/>
        </authorList>
    </citation>
    <scope>NUCLEOTIDE SEQUENCE</scope>
</reference>
<dbReference type="EMBL" id="GBXM01046207">
    <property type="protein sequence ID" value="JAH62370.1"/>
    <property type="molecule type" value="Transcribed_RNA"/>
</dbReference>
<evidence type="ECO:0000313" key="1">
    <source>
        <dbReference type="EMBL" id="JAH62370.1"/>
    </source>
</evidence>
<name>A0A0E9UB14_ANGAN</name>
<dbReference type="AlphaFoldDB" id="A0A0E9UB14"/>
<organism evidence="1">
    <name type="scientific">Anguilla anguilla</name>
    <name type="common">European freshwater eel</name>
    <name type="synonym">Muraena anguilla</name>
    <dbReference type="NCBI Taxonomy" id="7936"/>
    <lineage>
        <taxon>Eukaryota</taxon>
        <taxon>Metazoa</taxon>
        <taxon>Chordata</taxon>
        <taxon>Craniata</taxon>
        <taxon>Vertebrata</taxon>
        <taxon>Euteleostomi</taxon>
        <taxon>Actinopterygii</taxon>
        <taxon>Neopterygii</taxon>
        <taxon>Teleostei</taxon>
        <taxon>Anguilliformes</taxon>
        <taxon>Anguillidae</taxon>
        <taxon>Anguilla</taxon>
    </lineage>
</organism>
<reference evidence="1" key="2">
    <citation type="journal article" date="2015" name="Fish Shellfish Immunol.">
        <title>Early steps in the European eel (Anguilla anguilla)-Vibrio vulnificus interaction in the gills: Role of the RtxA13 toxin.</title>
        <authorList>
            <person name="Callol A."/>
            <person name="Pajuelo D."/>
            <person name="Ebbesson L."/>
            <person name="Teles M."/>
            <person name="MacKenzie S."/>
            <person name="Amaro C."/>
        </authorList>
    </citation>
    <scope>NUCLEOTIDE SEQUENCE</scope>
</reference>
<protein>
    <submittedName>
        <fullName evidence="1">Uncharacterized protein</fullName>
    </submittedName>
</protein>
<accession>A0A0E9UB14</accession>
<sequence length="20" mass="2171">MSHLDHSTACGVQVPRLCLC</sequence>